<evidence type="ECO:0000256" key="5">
    <source>
        <dbReference type="ARBA" id="ARBA00022806"/>
    </source>
</evidence>
<dbReference type="Gene3D" id="3.40.50.10930">
    <property type="match status" value="1"/>
</dbReference>
<dbReference type="PIRSF" id="PIRSF000980">
    <property type="entry name" value="RecC"/>
    <property type="match status" value="1"/>
</dbReference>
<dbReference type="EMBL" id="CP031093">
    <property type="protein sequence ID" value="QCF24504.1"/>
    <property type="molecule type" value="Genomic_DNA"/>
</dbReference>
<evidence type="ECO:0000313" key="13">
    <source>
        <dbReference type="Proteomes" id="UP000298049"/>
    </source>
</evidence>
<keyword evidence="7 10" id="KW-0067">ATP-binding</keyword>
<keyword evidence="2 10" id="KW-0547">Nucleotide-binding</keyword>
<dbReference type="Proteomes" id="UP000298049">
    <property type="component" value="Chromosome"/>
</dbReference>
<dbReference type="GO" id="GO:0000724">
    <property type="term" value="P:double-strand break repair via homologous recombination"/>
    <property type="evidence" value="ECO:0007669"/>
    <property type="project" value="UniProtKB-UniRule"/>
</dbReference>
<keyword evidence="13" id="KW-1185">Reference proteome</keyword>
<evidence type="ECO:0000256" key="3">
    <source>
        <dbReference type="ARBA" id="ARBA00022763"/>
    </source>
</evidence>
<reference evidence="12 13" key="1">
    <citation type="submission" date="2018-07" db="EMBL/GenBank/DDBJ databases">
        <title>Marsedoiliclastica nanhaica gen. nov. sp. nov., a novel marine hydrocarbonoclastic bacterium isolated from an in-situ enriched hydrocarbon-degrading consortium in deep-sea sediment.</title>
        <authorList>
            <person name="Dong C."/>
            <person name="Ma T."/>
            <person name="Liu R."/>
            <person name="Shao Z."/>
        </authorList>
    </citation>
    <scope>NUCLEOTIDE SEQUENCE [LARGE SCALE GENOMIC DNA]</scope>
    <source>
        <strain evidence="13">soil36-7</strain>
    </source>
</reference>
<comment type="miscellaneous">
    <text evidence="10">In the RecBCD complex, RecB has a slow 3'-5' helicase, an exonuclease activity and loads RecA onto ssDNA, RecD has a fast 5'-3' helicase activity, while RecC stimulates the ATPase and processivity of the RecB helicase and contributes to recognition of the Chi site.</text>
</comment>
<evidence type="ECO:0000256" key="1">
    <source>
        <dbReference type="ARBA" id="ARBA00022722"/>
    </source>
</evidence>
<dbReference type="InterPro" id="IPR041500">
    <property type="entry name" value="RecC_C"/>
</dbReference>
<dbReference type="Gene3D" id="1.10.10.990">
    <property type="match status" value="1"/>
</dbReference>
<protein>
    <recommendedName>
        <fullName evidence="10">RecBCD enzyme subunit RecC</fullName>
    </recommendedName>
    <alternativeName>
        <fullName evidence="10">Exonuclease V subunit RecC</fullName>
        <shortName evidence="10">ExoV subunit RecC</shortName>
    </alternativeName>
    <alternativeName>
        <fullName evidence="10">Helicase/nuclease RecBCD subunit RecC</fullName>
    </alternativeName>
</protein>
<dbReference type="SUPFAM" id="SSF52540">
    <property type="entry name" value="P-loop containing nucleoside triphosphate hydrolases"/>
    <property type="match status" value="2"/>
</dbReference>
<dbReference type="RefSeq" id="WP_136545785.1">
    <property type="nucleotide sequence ID" value="NZ_CP031093.1"/>
</dbReference>
<keyword evidence="4 10" id="KW-0378">Hydrolase</keyword>
<dbReference type="HAMAP" id="MF_01486">
    <property type="entry name" value="RecC"/>
    <property type="match status" value="1"/>
</dbReference>
<dbReference type="PANTHER" id="PTHR30591:SF1">
    <property type="entry name" value="RECBCD ENZYME SUBUNIT RECC"/>
    <property type="match status" value="1"/>
</dbReference>
<comment type="subunit">
    <text evidence="10">Heterotrimer of RecB, RecC and RecD. All subunits contribute to DNA-binding.</text>
</comment>
<evidence type="ECO:0000256" key="9">
    <source>
        <dbReference type="ARBA" id="ARBA00023204"/>
    </source>
</evidence>
<comment type="function">
    <text evidence="10">A helicase/nuclease that prepares dsDNA breaks (DSB) for recombinational DNA repair. Binds to DSBs and unwinds DNA via a highly rapid and processive ATP-dependent bidirectional helicase activity. Unwinds dsDNA until it encounters a Chi (crossover hotspot instigator) sequence from the 3' direction. Cuts ssDNA a few nucleotides 3' to the Chi site. The properties and activities of the enzyme are changed at Chi. The Chi-altered holoenzyme produces a long 3'-ssDNA overhang and facilitates RecA-binding to the ssDNA for homologous DNA recombination and repair. Holoenzyme degrades any linearized DNA that is unable to undergo homologous recombination. In the holoenzyme this subunit recognizes the wild-type Chi sequence, and when added to isolated RecB increases its ATP-dependent helicase processivity.</text>
</comment>
<evidence type="ECO:0000256" key="10">
    <source>
        <dbReference type="HAMAP-Rule" id="MF_01486"/>
    </source>
</evidence>
<comment type="similarity">
    <text evidence="10">Belongs to the RecC family.</text>
</comment>
<sequence>MPSTDHAPASGLTIVHANHPEDLRELVAGLIQRNPLRPLENEVFLVQSNGMAQWLKLKLAQDDACGIAAALDMQMPSRFLWSAYRAVLGKGTVPDHSPFDREPLTWRLLRLLPACLDDPLFEPLGHFLAVDDDLRKRYQLAERLADLFDQYQVYRADWLAAWQAGDDELISPRGERHPLGADQRWQAALWRRLQSDVGPDLADSSRAEVHRRFLEQVRLLGERPPALPRRLTVFGISSLPQQILEALDALSRHLAVQIYVHNPCRYYWADIIEERHLLRFERYRHPDKPGLQGLDADQLHSRTNPLLAAWGKQGRDYIGLLYDYDNATSSHASIDLFRDRNDAAQPHLLHQVQQKILDLEPLPPADQPEKREPVAAGDRSVAFRLAHSRQREVEILQDHLLALLDETPAGVADKQLAPRDIIVMVPDIAAYAPHIEAVFGRLAPDDSRYIPYSIGDRSERSSNPILAALESLLTLPESRFTVSDVLGLLDVAAFRATFGLSQEDMPALHRWIEQSGIRWGLHSRQREHLDLPPGLDQNSWRFGLKRMLLGYAGGSGGAWHEIEPFDEIGGLDATVAGKLYRVVETLEDYWQRLRQTHSPDEWSIHLRDLVLECLQPSDDDALVLEQFQEVLRQWQQHCDEAGLTENLPLSVVRDALLARFEEVSLSQRFLAGRINFGTLMPMRAIPFEVVCLLGMNDGEYPRQRPPLDFDLMAEQYRPGDRSRQEDDRYLFLEALLSARRGFYLSWLGRNARDNSERTPSVLVGQLRDYLDAGWQMTDNAGENVPVSQGLTLLHPLQPFSRVYFESMGGHDPYFTYAREWAGLHTVRTEALVGQARADTPLILPPQPLDAALSLDQLHRFMRYPADAFFNQRLNVWFGRSEEPTPEDEPFVLDGLARFSYRSEIFEQCRKADIAEQEDLLSEGLERLRRAGRLPMGAARANVSEQIEAEVRETLAHWNRVMARWPASADPLELALDGLILPELPDQQVIALNDWVDHLYGDGNGNLACILAQPAQAWNGRQGKQSQLKYHYFIALWLRHVALAAAGQPITSVLVSTDGAHTLPVVEQAAAVQSLQRLLTAWYTAQQQCLPLGMGTAMALLRDEPEERTDLQRYLSAYAGADFGPPGDLGASPALERCWPDLNAAWQAGLPAWAEQVYGDFFASVQQREREHE</sequence>
<keyword evidence="6 10" id="KW-0269">Exonuclease</keyword>
<evidence type="ECO:0000256" key="4">
    <source>
        <dbReference type="ARBA" id="ARBA00022801"/>
    </source>
</evidence>
<dbReference type="InterPro" id="IPR011335">
    <property type="entry name" value="Restrct_endonuc-II-like"/>
</dbReference>
<dbReference type="GO" id="GO:0003678">
    <property type="term" value="F:DNA helicase activity"/>
    <property type="evidence" value="ECO:0007669"/>
    <property type="project" value="UniProtKB-UniRule"/>
</dbReference>
<evidence type="ECO:0000256" key="2">
    <source>
        <dbReference type="ARBA" id="ARBA00022741"/>
    </source>
</evidence>
<gene>
    <name evidence="10 12" type="primary">recC</name>
    <name evidence="12" type="ORF">soil367_00195</name>
</gene>
<dbReference type="GO" id="GO:0009338">
    <property type="term" value="C:exodeoxyribonuclease V complex"/>
    <property type="evidence" value="ECO:0007669"/>
    <property type="project" value="InterPro"/>
</dbReference>
<dbReference type="PANTHER" id="PTHR30591">
    <property type="entry name" value="RECBCD ENZYME SUBUNIT RECC"/>
    <property type="match status" value="1"/>
</dbReference>
<dbReference type="GO" id="GO:0003677">
    <property type="term" value="F:DNA binding"/>
    <property type="evidence" value="ECO:0007669"/>
    <property type="project" value="UniProtKB-UniRule"/>
</dbReference>
<evidence type="ECO:0000259" key="11">
    <source>
        <dbReference type="Pfam" id="PF17946"/>
    </source>
</evidence>
<evidence type="ECO:0000256" key="6">
    <source>
        <dbReference type="ARBA" id="ARBA00022839"/>
    </source>
</evidence>
<dbReference type="Pfam" id="PF17946">
    <property type="entry name" value="RecC_C"/>
    <property type="match status" value="1"/>
</dbReference>
<dbReference type="Gene3D" id="1.10.10.160">
    <property type="match status" value="1"/>
</dbReference>
<dbReference type="InterPro" id="IPR006697">
    <property type="entry name" value="RecC"/>
</dbReference>
<evidence type="ECO:0000313" key="12">
    <source>
        <dbReference type="EMBL" id="QCF24504.1"/>
    </source>
</evidence>
<proteinExistence type="inferred from homology"/>
<keyword evidence="1 10" id="KW-0540">Nuclease</keyword>
<dbReference type="Gene3D" id="3.40.50.300">
    <property type="entry name" value="P-loop containing nucleotide triphosphate hydrolases"/>
    <property type="match status" value="2"/>
</dbReference>
<feature type="domain" description="RecC C-terminal" evidence="11">
    <location>
        <begin position="850"/>
        <end position="1101"/>
    </location>
</feature>
<dbReference type="KEGG" id="hmi:soil367_00195"/>
<accession>A0A4P7XDQ8</accession>
<keyword evidence="8 10" id="KW-0238">DNA-binding</keyword>
<evidence type="ECO:0000256" key="8">
    <source>
        <dbReference type="ARBA" id="ARBA00023125"/>
    </source>
</evidence>
<evidence type="ECO:0000256" key="7">
    <source>
        <dbReference type="ARBA" id="ARBA00022840"/>
    </source>
</evidence>
<dbReference type="NCBIfam" id="TIGR01450">
    <property type="entry name" value="recC"/>
    <property type="match status" value="1"/>
</dbReference>
<name>A0A4P7XDQ8_9ALTE</name>
<keyword evidence="3 10" id="KW-0227">DNA damage</keyword>
<dbReference type="AlphaFoldDB" id="A0A4P7XDQ8"/>
<organism evidence="12 13">
    <name type="scientific">Hydrocarboniclastica marina</name>
    <dbReference type="NCBI Taxonomy" id="2259620"/>
    <lineage>
        <taxon>Bacteria</taxon>
        <taxon>Pseudomonadati</taxon>
        <taxon>Pseudomonadota</taxon>
        <taxon>Gammaproteobacteria</taxon>
        <taxon>Alteromonadales</taxon>
        <taxon>Alteromonadaceae</taxon>
        <taxon>Hydrocarboniclastica</taxon>
    </lineage>
</organism>
<dbReference type="SUPFAM" id="SSF52980">
    <property type="entry name" value="Restriction endonuclease-like"/>
    <property type="match status" value="1"/>
</dbReference>
<dbReference type="Pfam" id="PF04257">
    <property type="entry name" value="Exonuc_V_gamma"/>
    <property type="match status" value="1"/>
</dbReference>
<dbReference type="InterPro" id="IPR027417">
    <property type="entry name" value="P-loop_NTPase"/>
</dbReference>
<dbReference type="OrthoDB" id="9762834at2"/>
<dbReference type="GO" id="GO:0005524">
    <property type="term" value="F:ATP binding"/>
    <property type="evidence" value="ECO:0007669"/>
    <property type="project" value="UniProtKB-UniRule"/>
</dbReference>
<dbReference type="InterPro" id="IPR013986">
    <property type="entry name" value="DExx_box_DNA_helicase_dom_sf"/>
</dbReference>
<keyword evidence="5 10" id="KW-0347">Helicase</keyword>
<dbReference type="GO" id="GO:0008854">
    <property type="term" value="F:exodeoxyribonuclease V activity"/>
    <property type="evidence" value="ECO:0007669"/>
    <property type="project" value="InterPro"/>
</dbReference>
<keyword evidence="9 10" id="KW-0234">DNA repair</keyword>